<dbReference type="AlphaFoldDB" id="A0A381PCI4"/>
<evidence type="ECO:0000256" key="2">
    <source>
        <dbReference type="ARBA" id="ARBA00022692"/>
    </source>
</evidence>
<dbReference type="PROSITE" id="PS51012">
    <property type="entry name" value="ABC_TM2"/>
    <property type="match status" value="1"/>
</dbReference>
<feature type="transmembrane region" description="Helical" evidence="5">
    <location>
        <begin position="82"/>
        <end position="110"/>
    </location>
</feature>
<dbReference type="PANTHER" id="PTHR43229">
    <property type="entry name" value="NODULATION PROTEIN J"/>
    <property type="match status" value="1"/>
</dbReference>
<dbReference type="PIRSF" id="PIRSF006648">
    <property type="entry name" value="DrrB"/>
    <property type="match status" value="1"/>
</dbReference>
<evidence type="ECO:0000256" key="1">
    <source>
        <dbReference type="ARBA" id="ARBA00004141"/>
    </source>
</evidence>
<organism evidence="7">
    <name type="scientific">marine metagenome</name>
    <dbReference type="NCBI Taxonomy" id="408172"/>
    <lineage>
        <taxon>unclassified sequences</taxon>
        <taxon>metagenomes</taxon>
        <taxon>ecological metagenomes</taxon>
    </lineage>
</organism>
<dbReference type="PANTHER" id="PTHR43229:SF3">
    <property type="entry name" value="ABC-TYPE MULTIDRUG TRANSPORT SYSTEM, PERMEASE COMPONENT"/>
    <property type="match status" value="1"/>
</dbReference>
<feature type="domain" description="ABC transmembrane type-2" evidence="6">
    <location>
        <begin position="1"/>
        <end position="231"/>
    </location>
</feature>
<keyword evidence="4 5" id="KW-0472">Membrane</keyword>
<evidence type="ECO:0000256" key="4">
    <source>
        <dbReference type="ARBA" id="ARBA00023136"/>
    </source>
</evidence>
<sequence>MSREPEFLGPALAIPIFFFVVNIGALEAFVERQPGIDYRAFQLPVAIVFAVTGISRANMLVIDIQTGYLDRMLVTPIRRVSLLLGLMIADIVLALALATVVLVLGFAVGVGFGTGVAGLAVFVVLAMAWSLAFTGFPYTVALRTGNPAAVNSAFLIFFPFAFLTPSMLPRELMSGWLKTVAAWNPVTYLLEGMRSVLSQGWDIGMLAKAVAAILGLAVVTFTMAFRSLARRVATG</sequence>
<keyword evidence="2 5" id="KW-0812">Transmembrane</keyword>
<feature type="transmembrane region" description="Helical" evidence="5">
    <location>
        <begin position="203"/>
        <end position="225"/>
    </location>
</feature>
<dbReference type="EMBL" id="UINC01000927">
    <property type="protein sequence ID" value="SUZ63899.1"/>
    <property type="molecule type" value="Genomic_DNA"/>
</dbReference>
<feature type="transmembrane region" description="Helical" evidence="5">
    <location>
        <begin position="148"/>
        <end position="168"/>
    </location>
</feature>
<dbReference type="GO" id="GO:0140359">
    <property type="term" value="F:ABC-type transporter activity"/>
    <property type="evidence" value="ECO:0007669"/>
    <property type="project" value="InterPro"/>
</dbReference>
<evidence type="ECO:0000259" key="6">
    <source>
        <dbReference type="PROSITE" id="PS51012"/>
    </source>
</evidence>
<dbReference type="InterPro" id="IPR000412">
    <property type="entry name" value="ABC_2_transport"/>
</dbReference>
<keyword evidence="3 5" id="KW-1133">Transmembrane helix</keyword>
<dbReference type="InterPro" id="IPR051784">
    <property type="entry name" value="Nod_factor_ABC_transporter"/>
</dbReference>
<proteinExistence type="predicted"/>
<feature type="transmembrane region" description="Helical" evidence="5">
    <location>
        <begin position="41"/>
        <end position="61"/>
    </location>
</feature>
<dbReference type="InterPro" id="IPR013525">
    <property type="entry name" value="ABC2_TM"/>
</dbReference>
<reference evidence="7" key="1">
    <citation type="submission" date="2018-05" db="EMBL/GenBank/DDBJ databases">
        <authorList>
            <person name="Lanie J.A."/>
            <person name="Ng W.-L."/>
            <person name="Kazmierczak K.M."/>
            <person name="Andrzejewski T.M."/>
            <person name="Davidsen T.M."/>
            <person name="Wayne K.J."/>
            <person name="Tettelin H."/>
            <person name="Glass J.I."/>
            <person name="Rusch D."/>
            <person name="Podicherti R."/>
            <person name="Tsui H.-C.T."/>
            <person name="Winkler M.E."/>
        </authorList>
    </citation>
    <scope>NUCLEOTIDE SEQUENCE</scope>
</reference>
<evidence type="ECO:0000313" key="7">
    <source>
        <dbReference type="EMBL" id="SUZ63899.1"/>
    </source>
</evidence>
<gene>
    <name evidence="7" type="ORF">METZ01_LOCUS16753</name>
</gene>
<feature type="transmembrane region" description="Helical" evidence="5">
    <location>
        <begin position="116"/>
        <end position="136"/>
    </location>
</feature>
<evidence type="ECO:0000256" key="3">
    <source>
        <dbReference type="ARBA" id="ARBA00022989"/>
    </source>
</evidence>
<name>A0A381PCI4_9ZZZZ</name>
<protein>
    <recommendedName>
        <fullName evidence="6">ABC transmembrane type-2 domain-containing protein</fullName>
    </recommendedName>
</protein>
<accession>A0A381PCI4</accession>
<dbReference type="InterPro" id="IPR047817">
    <property type="entry name" value="ABC2_TM_bact-type"/>
</dbReference>
<feature type="transmembrane region" description="Helical" evidence="5">
    <location>
        <begin position="7"/>
        <end position="29"/>
    </location>
</feature>
<dbReference type="Pfam" id="PF01061">
    <property type="entry name" value="ABC2_membrane"/>
    <property type="match status" value="1"/>
</dbReference>
<comment type="subcellular location">
    <subcellularLocation>
        <location evidence="1">Membrane</location>
        <topology evidence="1">Multi-pass membrane protein</topology>
    </subcellularLocation>
</comment>
<dbReference type="GO" id="GO:0043190">
    <property type="term" value="C:ATP-binding cassette (ABC) transporter complex"/>
    <property type="evidence" value="ECO:0007669"/>
    <property type="project" value="InterPro"/>
</dbReference>
<evidence type="ECO:0000256" key="5">
    <source>
        <dbReference type="SAM" id="Phobius"/>
    </source>
</evidence>